<gene>
    <name evidence="1" type="ORF">CEP68_09235</name>
</gene>
<evidence type="ECO:0008006" key="3">
    <source>
        <dbReference type="Google" id="ProtNLM"/>
    </source>
</evidence>
<reference evidence="2" key="1">
    <citation type="submission" date="2017-06" db="EMBL/GenBank/DDBJ databases">
        <title>FDA dAtabase for Regulatory Grade micrObial Sequences (FDA-ARGOS): Supporting development and validation of Infectious Disease Dx tests.</title>
        <authorList>
            <person name="Minogue T."/>
            <person name="Wolcott M."/>
            <person name="Wasieloski L."/>
            <person name="Aguilar W."/>
            <person name="Moore D."/>
            <person name="Tallon L."/>
            <person name="Sadzewicz L."/>
            <person name="Sengamalay N."/>
            <person name="Ott S."/>
            <person name="Godinez A."/>
            <person name="Nagaraj S."/>
            <person name="Nadendla S."/>
            <person name="Geyer C."/>
            <person name="Sichtig H."/>
        </authorList>
    </citation>
    <scope>NUCLEOTIDE SEQUENCE [LARGE SCALE GENOMIC DNA]</scope>
    <source>
        <strain evidence="2">FDAARGOS_289</strain>
    </source>
</reference>
<dbReference type="EMBL" id="CP022048">
    <property type="protein sequence ID" value="ASE39667.1"/>
    <property type="molecule type" value="Genomic_DNA"/>
</dbReference>
<dbReference type="Proteomes" id="UP000197050">
    <property type="component" value="Chromosome"/>
</dbReference>
<protein>
    <recommendedName>
        <fullName evidence="3">Peptide methionine sulfoxide reductase</fullName>
    </recommendedName>
</protein>
<dbReference type="AlphaFoldDB" id="A0A1Z3U8P2"/>
<sequence length="88" mass="9825">MDHPEFDTAFERLPEGYSEGAYEGRRFGVTVRRSEDGRRNSLFARELAGNDIVSFNLYRVASGSASLKPCEMSSEKVIAFVLGYQPNA</sequence>
<proteinExistence type="predicted"/>
<dbReference type="GeneID" id="34014603"/>
<evidence type="ECO:0000313" key="1">
    <source>
        <dbReference type="EMBL" id="ASE39667.1"/>
    </source>
</evidence>
<organism evidence="1 2">
    <name type="scientific">Brevundimonas vesicularis</name>
    <name type="common">Pseudomonas vesicularis</name>
    <dbReference type="NCBI Taxonomy" id="41276"/>
    <lineage>
        <taxon>Bacteria</taxon>
        <taxon>Pseudomonadati</taxon>
        <taxon>Pseudomonadota</taxon>
        <taxon>Alphaproteobacteria</taxon>
        <taxon>Caulobacterales</taxon>
        <taxon>Caulobacteraceae</taxon>
        <taxon>Brevundimonas</taxon>
    </lineage>
</organism>
<dbReference type="RefSeq" id="WP_024588016.1">
    <property type="nucleotide sequence ID" value="NZ_CP022048.2"/>
</dbReference>
<evidence type="ECO:0000313" key="2">
    <source>
        <dbReference type="Proteomes" id="UP000197050"/>
    </source>
</evidence>
<dbReference type="KEGG" id="bvc:CEP68_09235"/>
<accession>A0A1Z3U8P2</accession>
<name>A0A1Z3U8P2_BREVE</name>